<gene>
    <name evidence="1" type="ORF">BU25DRAFT_458474</name>
</gene>
<organism evidence="1 2">
    <name type="scientific">Macroventuria anomochaeta</name>
    <dbReference type="NCBI Taxonomy" id="301207"/>
    <lineage>
        <taxon>Eukaryota</taxon>
        <taxon>Fungi</taxon>
        <taxon>Dikarya</taxon>
        <taxon>Ascomycota</taxon>
        <taxon>Pezizomycotina</taxon>
        <taxon>Dothideomycetes</taxon>
        <taxon>Pleosporomycetidae</taxon>
        <taxon>Pleosporales</taxon>
        <taxon>Pleosporineae</taxon>
        <taxon>Didymellaceae</taxon>
        <taxon>Macroventuria</taxon>
    </lineage>
</organism>
<comment type="caution">
    <text evidence="1">The sequence shown here is derived from an EMBL/GenBank/DDBJ whole genome shotgun (WGS) entry which is preliminary data.</text>
</comment>
<dbReference type="Proteomes" id="UP000799754">
    <property type="component" value="Unassembled WGS sequence"/>
</dbReference>
<evidence type="ECO:0000313" key="1">
    <source>
        <dbReference type="EMBL" id="KAF2627581.1"/>
    </source>
</evidence>
<proteinExistence type="predicted"/>
<reference evidence="1" key="1">
    <citation type="journal article" date="2020" name="Stud. Mycol.">
        <title>101 Dothideomycetes genomes: a test case for predicting lifestyles and emergence of pathogens.</title>
        <authorList>
            <person name="Haridas S."/>
            <person name="Albert R."/>
            <person name="Binder M."/>
            <person name="Bloem J."/>
            <person name="Labutti K."/>
            <person name="Salamov A."/>
            <person name="Andreopoulos B."/>
            <person name="Baker S."/>
            <person name="Barry K."/>
            <person name="Bills G."/>
            <person name="Bluhm B."/>
            <person name="Cannon C."/>
            <person name="Castanera R."/>
            <person name="Culley D."/>
            <person name="Daum C."/>
            <person name="Ezra D."/>
            <person name="Gonzalez J."/>
            <person name="Henrissat B."/>
            <person name="Kuo A."/>
            <person name="Liang C."/>
            <person name="Lipzen A."/>
            <person name="Lutzoni F."/>
            <person name="Magnuson J."/>
            <person name="Mondo S."/>
            <person name="Nolan M."/>
            <person name="Ohm R."/>
            <person name="Pangilinan J."/>
            <person name="Park H.-J."/>
            <person name="Ramirez L."/>
            <person name="Alfaro M."/>
            <person name="Sun H."/>
            <person name="Tritt A."/>
            <person name="Yoshinaga Y."/>
            <person name="Zwiers L.-H."/>
            <person name="Turgeon B."/>
            <person name="Goodwin S."/>
            <person name="Spatafora J."/>
            <person name="Crous P."/>
            <person name="Grigoriev I."/>
        </authorList>
    </citation>
    <scope>NUCLEOTIDE SEQUENCE</scope>
    <source>
        <strain evidence="1">CBS 525.71</strain>
    </source>
</reference>
<keyword evidence="2" id="KW-1185">Reference proteome</keyword>
<protein>
    <submittedName>
        <fullName evidence="1">Uncharacterized protein</fullName>
    </submittedName>
</protein>
<name>A0ACB6S0B3_9PLEO</name>
<accession>A0ACB6S0B3</accession>
<evidence type="ECO:0000313" key="2">
    <source>
        <dbReference type="Proteomes" id="UP000799754"/>
    </source>
</evidence>
<dbReference type="EMBL" id="MU006716">
    <property type="protein sequence ID" value="KAF2627581.1"/>
    <property type="molecule type" value="Genomic_DNA"/>
</dbReference>
<sequence length="202" mass="23099">MATNDIYDLVSAYTSGSMASVDPGELFNVTKRFQALELPISSMTDARLAYQEADCAKRLLQFTNTRAYFECWASTCYEDMYNIDTEVNEFNAFGIRLMDEDLVFEAFGRHLANYKSRQLFFLLDVYNAFIGIANLFYGSSYTESFFCGLPKVGFDRALRWYIWDGEKAVSRLETSDHICPSWSWASAMIQGCNCVSSVGWRL</sequence>